<accession>A0A401RIG7</accession>
<sequence length="69" mass="7178">MVPVVSTQRREDLSDRALQTAVGAECSQVRLGPPDGLGAGSLARCRDPGTDQQRACPTQGRAGQELGAD</sequence>
<evidence type="ECO:0000313" key="3">
    <source>
        <dbReference type="Proteomes" id="UP000287033"/>
    </source>
</evidence>
<comment type="caution">
    <text evidence="2">The sequence shown here is derived from an EMBL/GenBank/DDBJ whole genome shotgun (WGS) entry which is preliminary data.</text>
</comment>
<gene>
    <name evidence="2" type="ORF">chiPu_0021598</name>
</gene>
<feature type="region of interest" description="Disordered" evidence="1">
    <location>
        <begin position="33"/>
        <end position="69"/>
    </location>
</feature>
<organism evidence="2 3">
    <name type="scientific">Chiloscyllium punctatum</name>
    <name type="common">Brownbanded bambooshark</name>
    <name type="synonym">Hemiscyllium punctatum</name>
    <dbReference type="NCBI Taxonomy" id="137246"/>
    <lineage>
        <taxon>Eukaryota</taxon>
        <taxon>Metazoa</taxon>
        <taxon>Chordata</taxon>
        <taxon>Craniata</taxon>
        <taxon>Vertebrata</taxon>
        <taxon>Chondrichthyes</taxon>
        <taxon>Elasmobranchii</taxon>
        <taxon>Galeomorphii</taxon>
        <taxon>Galeoidea</taxon>
        <taxon>Orectolobiformes</taxon>
        <taxon>Hemiscylliidae</taxon>
        <taxon>Chiloscyllium</taxon>
    </lineage>
</organism>
<dbReference type="Proteomes" id="UP000287033">
    <property type="component" value="Unassembled WGS sequence"/>
</dbReference>
<keyword evidence="3" id="KW-1185">Reference proteome</keyword>
<reference evidence="2 3" key="1">
    <citation type="journal article" date="2018" name="Nat. Ecol. Evol.">
        <title>Shark genomes provide insights into elasmobranch evolution and the origin of vertebrates.</title>
        <authorList>
            <person name="Hara Y"/>
            <person name="Yamaguchi K"/>
            <person name="Onimaru K"/>
            <person name="Kadota M"/>
            <person name="Koyanagi M"/>
            <person name="Keeley SD"/>
            <person name="Tatsumi K"/>
            <person name="Tanaka K"/>
            <person name="Motone F"/>
            <person name="Kageyama Y"/>
            <person name="Nozu R"/>
            <person name="Adachi N"/>
            <person name="Nishimura O"/>
            <person name="Nakagawa R"/>
            <person name="Tanegashima C"/>
            <person name="Kiyatake I"/>
            <person name="Matsumoto R"/>
            <person name="Murakumo K"/>
            <person name="Nishida K"/>
            <person name="Terakita A"/>
            <person name="Kuratani S"/>
            <person name="Sato K"/>
            <person name="Hyodo S Kuraku.S."/>
        </authorList>
    </citation>
    <scope>NUCLEOTIDE SEQUENCE [LARGE SCALE GENOMIC DNA]</scope>
</reference>
<dbReference type="AlphaFoldDB" id="A0A401RIG7"/>
<protein>
    <submittedName>
        <fullName evidence="2">Uncharacterized protein</fullName>
    </submittedName>
</protein>
<evidence type="ECO:0000256" key="1">
    <source>
        <dbReference type="SAM" id="MobiDB-lite"/>
    </source>
</evidence>
<proteinExistence type="predicted"/>
<dbReference type="EMBL" id="BEZZ01004279">
    <property type="protein sequence ID" value="GCC17935.1"/>
    <property type="molecule type" value="Genomic_DNA"/>
</dbReference>
<name>A0A401RIG7_CHIPU</name>
<evidence type="ECO:0000313" key="2">
    <source>
        <dbReference type="EMBL" id="GCC17935.1"/>
    </source>
</evidence>